<comment type="caution">
    <text evidence="3">The sequence shown here is derived from an EMBL/GenBank/DDBJ whole genome shotgun (WGS) entry which is preliminary data.</text>
</comment>
<sequence length="129" mass="14721">MKGVYAEDAMDPNEEGPPKSHSVHKSGVDFERIAESSRFREFMAKKKKFIVPLTVFFLIFYFTLPVMTSYSDFLNTPVIGDISWAWLFALAQFIMTWVLCTMYAKKSASFDDDADVIIEEEIVKGGGKR</sequence>
<keyword evidence="4" id="KW-1185">Reference proteome</keyword>
<accession>A0ABV8X2F0</accession>
<protein>
    <submittedName>
        <fullName evidence="3">DUF485 domain-containing protein</fullName>
    </submittedName>
</protein>
<evidence type="ECO:0000313" key="3">
    <source>
        <dbReference type="EMBL" id="MFC4409620.1"/>
    </source>
</evidence>
<dbReference type="InterPro" id="IPR007436">
    <property type="entry name" value="DUF485"/>
</dbReference>
<keyword evidence="2" id="KW-1133">Transmembrane helix</keyword>
<dbReference type="PANTHER" id="PTHR38441">
    <property type="entry name" value="INTEGRAL MEMBRANE PROTEIN-RELATED"/>
    <property type="match status" value="1"/>
</dbReference>
<dbReference type="PANTHER" id="PTHR38441:SF1">
    <property type="entry name" value="MEMBRANE PROTEIN"/>
    <property type="match status" value="1"/>
</dbReference>
<evidence type="ECO:0000256" key="1">
    <source>
        <dbReference type="SAM" id="MobiDB-lite"/>
    </source>
</evidence>
<keyword evidence="2" id="KW-0472">Membrane</keyword>
<name>A0ABV8X2F0_9LACT</name>
<feature type="transmembrane region" description="Helical" evidence="2">
    <location>
        <begin position="82"/>
        <end position="100"/>
    </location>
</feature>
<feature type="transmembrane region" description="Helical" evidence="2">
    <location>
        <begin position="49"/>
        <end position="70"/>
    </location>
</feature>
<proteinExistence type="predicted"/>
<evidence type="ECO:0000256" key="2">
    <source>
        <dbReference type="SAM" id="Phobius"/>
    </source>
</evidence>
<dbReference type="EMBL" id="JBHSEC010000003">
    <property type="protein sequence ID" value="MFC4409620.1"/>
    <property type="molecule type" value="Genomic_DNA"/>
</dbReference>
<reference evidence="4" key="1">
    <citation type="journal article" date="2019" name="Int. J. Syst. Evol. Microbiol.">
        <title>The Global Catalogue of Microorganisms (GCM) 10K type strain sequencing project: providing services to taxonomists for standard genome sequencing and annotation.</title>
        <authorList>
            <consortium name="The Broad Institute Genomics Platform"/>
            <consortium name="The Broad Institute Genome Sequencing Center for Infectious Disease"/>
            <person name="Wu L."/>
            <person name="Ma J."/>
        </authorList>
    </citation>
    <scope>NUCLEOTIDE SEQUENCE [LARGE SCALE GENOMIC DNA]</scope>
    <source>
        <strain evidence="4">CCUG 59778</strain>
    </source>
</reference>
<dbReference type="Pfam" id="PF04341">
    <property type="entry name" value="DUF485"/>
    <property type="match status" value="1"/>
</dbReference>
<keyword evidence="2" id="KW-0812">Transmembrane</keyword>
<feature type="region of interest" description="Disordered" evidence="1">
    <location>
        <begin position="1"/>
        <end position="26"/>
    </location>
</feature>
<organism evidence="3 4">
    <name type="scientific">Chungangia koreensis</name>
    <dbReference type="NCBI Taxonomy" id="752657"/>
    <lineage>
        <taxon>Bacteria</taxon>
        <taxon>Bacillati</taxon>
        <taxon>Bacillota</taxon>
        <taxon>Bacilli</taxon>
        <taxon>Lactobacillales</taxon>
        <taxon>Chungangia</taxon>
    </lineage>
</organism>
<dbReference type="Proteomes" id="UP001595817">
    <property type="component" value="Unassembled WGS sequence"/>
</dbReference>
<gene>
    <name evidence="3" type="ORF">ACFOZY_04105</name>
</gene>
<evidence type="ECO:0000313" key="4">
    <source>
        <dbReference type="Proteomes" id="UP001595817"/>
    </source>
</evidence>
<dbReference type="RefSeq" id="WP_378152555.1">
    <property type="nucleotide sequence ID" value="NZ_JBHSEC010000003.1"/>
</dbReference>